<feature type="binding site" evidence="17">
    <location>
        <position position="35"/>
    </location>
    <ligand>
        <name>[4Fe-4S] cluster</name>
        <dbReference type="ChEBI" id="CHEBI:49883"/>
    </ligand>
</feature>
<evidence type="ECO:0000256" key="5">
    <source>
        <dbReference type="ARBA" id="ARBA00016895"/>
    </source>
</evidence>
<feature type="disulfide bond" description="Redox-active" evidence="17">
    <location>
        <begin position="198"/>
        <end position="200"/>
    </location>
</feature>
<feature type="binding site" evidence="17">
    <location>
        <position position="116"/>
    </location>
    <ligand>
        <name>[4Fe-4S] cluster</name>
        <dbReference type="ChEBI" id="CHEBI:49883"/>
    </ligand>
</feature>
<evidence type="ECO:0000256" key="9">
    <source>
        <dbReference type="ARBA" id="ARBA00022785"/>
    </source>
</evidence>
<evidence type="ECO:0000256" key="12">
    <source>
        <dbReference type="ARBA" id="ARBA00023014"/>
    </source>
</evidence>
<keyword evidence="11 17" id="KW-0408">Iron</keyword>
<evidence type="ECO:0000256" key="14">
    <source>
        <dbReference type="ARBA" id="ARBA00023284"/>
    </source>
</evidence>
<evidence type="ECO:0000256" key="10">
    <source>
        <dbReference type="ARBA" id="ARBA00023002"/>
    </source>
</evidence>
<dbReference type="EC" id="1.17.99.6" evidence="4 17"/>
<evidence type="ECO:0000256" key="11">
    <source>
        <dbReference type="ARBA" id="ARBA00023004"/>
    </source>
</evidence>
<keyword evidence="10 17" id="KW-0560">Oxidoreductase</keyword>
<keyword evidence="9 17" id="KW-0671">Queuosine biosynthesis</keyword>
<evidence type="ECO:0000256" key="13">
    <source>
        <dbReference type="ARBA" id="ARBA00023157"/>
    </source>
</evidence>
<keyword evidence="12 17" id="KW-0411">Iron-sulfur</keyword>
<keyword evidence="19" id="KW-1185">Reference proteome</keyword>
<sequence length="219" mass="25978">MMQNANYYQMMERQIAEFDSENTQCGRKKLLLHCCCAPCSSHCLSVLAEHFDITAYFYNPNITDYDEYIKRFRELDRFVHEVYVEGVDVELAEHEPQVFLDMAKGREDLPERGLRCYDCYKLRLEKSAIHAKKNEYDVFTTTLSISPHKNADWLNEIGAEMSRKYDIDYLFSDFKKKNGYKHSIELSKEYGLYRQNFCGCEFSRRAAELRDEKINKNIE</sequence>
<dbReference type="RefSeq" id="WP_082418038.1">
    <property type="nucleotide sequence ID" value="NZ_JAOQJT010000002.1"/>
</dbReference>
<evidence type="ECO:0000256" key="6">
    <source>
        <dbReference type="ARBA" id="ARBA00022485"/>
    </source>
</evidence>
<comment type="catalytic activity">
    <reaction evidence="16 17">
        <text>epoxyqueuosine(34) in tRNA + AH2 = queuosine(34) in tRNA + A + H2O</text>
        <dbReference type="Rhea" id="RHEA:32159"/>
        <dbReference type="Rhea" id="RHEA-COMP:18571"/>
        <dbReference type="Rhea" id="RHEA-COMP:18582"/>
        <dbReference type="ChEBI" id="CHEBI:13193"/>
        <dbReference type="ChEBI" id="CHEBI:15377"/>
        <dbReference type="ChEBI" id="CHEBI:17499"/>
        <dbReference type="ChEBI" id="CHEBI:194431"/>
        <dbReference type="ChEBI" id="CHEBI:194443"/>
        <dbReference type="EC" id="1.17.99.6"/>
    </reaction>
</comment>
<organism evidence="18 19">
    <name type="scientific">Coprococcus aceti</name>
    <dbReference type="NCBI Taxonomy" id="2981786"/>
    <lineage>
        <taxon>Bacteria</taxon>
        <taxon>Bacillati</taxon>
        <taxon>Bacillota</taxon>
        <taxon>Clostridia</taxon>
        <taxon>Lachnospirales</taxon>
        <taxon>Lachnospiraceae</taxon>
        <taxon>Coprococcus</taxon>
    </lineage>
</organism>
<comment type="similarity">
    <text evidence="3 17">Belongs to the QueH family.</text>
</comment>
<evidence type="ECO:0000256" key="2">
    <source>
        <dbReference type="ARBA" id="ARBA00004691"/>
    </source>
</evidence>
<keyword evidence="8 17" id="KW-0479">Metal-binding</keyword>
<dbReference type="HAMAP" id="MF_02089">
    <property type="entry name" value="QueH"/>
    <property type="match status" value="1"/>
</dbReference>
<evidence type="ECO:0000256" key="1">
    <source>
        <dbReference type="ARBA" id="ARBA00002268"/>
    </source>
</evidence>
<evidence type="ECO:0000256" key="7">
    <source>
        <dbReference type="ARBA" id="ARBA00022694"/>
    </source>
</evidence>
<evidence type="ECO:0000313" key="19">
    <source>
        <dbReference type="Proteomes" id="UP001494672"/>
    </source>
</evidence>
<dbReference type="PANTHER" id="PTHR36701">
    <property type="entry name" value="EPOXYQUEUOSINE REDUCTASE QUEH"/>
    <property type="match status" value="1"/>
</dbReference>
<keyword evidence="13 17" id="KW-1015">Disulfide bond</keyword>
<name>A0ABV1I6Z3_9FIRM</name>
<evidence type="ECO:0000256" key="17">
    <source>
        <dbReference type="HAMAP-Rule" id="MF_02089"/>
    </source>
</evidence>
<keyword evidence="6 17" id="KW-0004">4Fe-4S</keyword>
<protein>
    <recommendedName>
        <fullName evidence="5 17">Epoxyqueuosine reductase QueH</fullName>
        <ecNumber evidence="4 17">1.17.99.6</ecNumber>
    </recommendedName>
    <alternativeName>
        <fullName evidence="15 17">Queuosine biosynthesis protein QueH</fullName>
    </alternativeName>
</protein>
<gene>
    <name evidence="17" type="primary">queH</name>
    <name evidence="18" type="ORF">AAAU18_00735</name>
</gene>
<dbReference type="PANTHER" id="PTHR36701:SF1">
    <property type="entry name" value="EPOXYQUEUOSINE REDUCTASE QUEH"/>
    <property type="match status" value="1"/>
</dbReference>
<dbReference type="Pfam" id="PF02677">
    <property type="entry name" value="QueH"/>
    <property type="match status" value="1"/>
</dbReference>
<feature type="binding site" evidence="17">
    <location>
        <position position="119"/>
    </location>
    <ligand>
        <name>[4Fe-4S] cluster</name>
        <dbReference type="ChEBI" id="CHEBI:49883"/>
    </ligand>
</feature>
<proteinExistence type="inferred from homology"/>
<comment type="function">
    <text evidence="1 17">Catalyzes the conversion of epoxyqueuosine (oQ) to queuosine (Q), which is a hypermodified base found in the wobble positions of tRNA(Asp), tRNA(Asn), tRNA(His) and tRNA(Tyr).</text>
</comment>
<evidence type="ECO:0000313" key="18">
    <source>
        <dbReference type="EMBL" id="MEQ2591437.1"/>
    </source>
</evidence>
<dbReference type="EMBL" id="JBBNGJ010000001">
    <property type="protein sequence ID" value="MEQ2591437.1"/>
    <property type="molecule type" value="Genomic_DNA"/>
</dbReference>
<keyword evidence="7 17" id="KW-0819">tRNA processing</keyword>
<evidence type="ECO:0000256" key="16">
    <source>
        <dbReference type="ARBA" id="ARBA00047415"/>
    </source>
</evidence>
<accession>A0ABV1I6Z3</accession>
<comment type="pathway">
    <text evidence="2 17">tRNA modification; tRNA-queuosine biosynthesis.</text>
</comment>
<feature type="binding site" evidence="17">
    <location>
        <position position="36"/>
    </location>
    <ligand>
        <name>[4Fe-4S] cluster</name>
        <dbReference type="ChEBI" id="CHEBI:49883"/>
    </ligand>
</feature>
<dbReference type="InterPro" id="IPR003828">
    <property type="entry name" value="QueH"/>
</dbReference>
<evidence type="ECO:0000256" key="4">
    <source>
        <dbReference type="ARBA" id="ARBA00012622"/>
    </source>
</evidence>
<comment type="caution">
    <text evidence="18">The sequence shown here is derived from an EMBL/GenBank/DDBJ whole genome shotgun (WGS) entry which is preliminary data.</text>
</comment>
<evidence type="ECO:0000256" key="8">
    <source>
        <dbReference type="ARBA" id="ARBA00022723"/>
    </source>
</evidence>
<reference evidence="18 19" key="1">
    <citation type="submission" date="2024-04" db="EMBL/GenBank/DDBJ databases">
        <title>Human intestinal bacterial collection.</title>
        <authorList>
            <person name="Pauvert C."/>
            <person name="Hitch T.C.A."/>
            <person name="Clavel T."/>
        </authorList>
    </citation>
    <scope>NUCLEOTIDE SEQUENCE [LARGE SCALE GENOMIC DNA]</scope>
    <source>
        <strain evidence="18 19">CLA-AA-H181</strain>
    </source>
</reference>
<evidence type="ECO:0000256" key="15">
    <source>
        <dbReference type="ARBA" id="ARBA00031446"/>
    </source>
</evidence>
<dbReference type="Proteomes" id="UP001494672">
    <property type="component" value="Unassembled WGS sequence"/>
</dbReference>
<keyword evidence="14 17" id="KW-0676">Redox-active center</keyword>
<evidence type="ECO:0000256" key="3">
    <source>
        <dbReference type="ARBA" id="ARBA00008207"/>
    </source>
</evidence>